<evidence type="ECO:0000313" key="1">
    <source>
        <dbReference type="EMBL" id="CRZ13117.1"/>
    </source>
</evidence>
<proteinExistence type="predicted"/>
<sequence length="100" mass="10955">VAWRSWALTGRHGPRELQIRVGVGRLFRPTQTGLWSRSVHGRQSLSPSGLECPPGSCSGFGAINNISGSANGQVGFNHEFSTPKRHLNLRVSLMFNDLNE</sequence>
<dbReference type="AlphaFoldDB" id="A0A0H5RHV9"/>
<name>A0A0H5RHV9_9EUKA</name>
<feature type="non-terminal residue" evidence="1">
    <location>
        <position position="1"/>
    </location>
</feature>
<dbReference type="EMBL" id="HACM01012675">
    <property type="protein sequence ID" value="CRZ13117.1"/>
    <property type="molecule type" value="Transcribed_RNA"/>
</dbReference>
<reference evidence="1" key="1">
    <citation type="submission" date="2015-04" db="EMBL/GenBank/DDBJ databases">
        <title>The genome sequence of the plant pathogenic Rhizarian Plasmodiophora brassicae reveals insights in its biotrophic life cycle and the origin of chitin synthesis.</title>
        <authorList>
            <person name="Schwelm A."/>
            <person name="Fogelqvist J."/>
            <person name="Knaust A."/>
            <person name="Julke S."/>
            <person name="Lilja T."/>
            <person name="Dhandapani V."/>
            <person name="Bonilla-Rosso G."/>
            <person name="Karlsson M."/>
            <person name="Shevchenko A."/>
            <person name="Choi S.R."/>
            <person name="Kim H.G."/>
            <person name="Park J.Y."/>
            <person name="Lim Y.P."/>
            <person name="Ludwig-Muller J."/>
            <person name="Dixelius C."/>
        </authorList>
    </citation>
    <scope>NUCLEOTIDE SEQUENCE</scope>
    <source>
        <tissue evidence="1">Potato root galls</tissue>
    </source>
</reference>
<protein>
    <submittedName>
        <fullName evidence="1">Uncharacterized protein</fullName>
    </submittedName>
</protein>
<accession>A0A0H5RHV9</accession>
<organism evidence="1">
    <name type="scientific">Spongospora subterranea</name>
    <dbReference type="NCBI Taxonomy" id="70186"/>
    <lineage>
        <taxon>Eukaryota</taxon>
        <taxon>Sar</taxon>
        <taxon>Rhizaria</taxon>
        <taxon>Endomyxa</taxon>
        <taxon>Phytomyxea</taxon>
        <taxon>Plasmodiophorida</taxon>
        <taxon>Plasmodiophoridae</taxon>
        <taxon>Spongospora</taxon>
    </lineage>
</organism>